<dbReference type="STRING" id="553466.SAMN04487950_0003"/>
<feature type="transmembrane region" description="Helical" evidence="1">
    <location>
        <begin position="55"/>
        <end position="74"/>
    </location>
</feature>
<name>A0A1I4ANN1_9EURY</name>
<evidence type="ECO:0000313" key="2">
    <source>
        <dbReference type="EMBL" id="SFK57984.1"/>
    </source>
</evidence>
<dbReference type="AlphaFoldDB" id="A0A1I4ANN1"/>
<accession>A0A1I4ANN1</accession>
<keyword evidence="1" id="KW-1133">Transmembrane helix</keyword>
<keyword evidence="1" id="KW-0472">Membrane</keyword>
<evidence type="ECO:0000256" key="1">
    <source>
        <dbReference type="SAM" id="Phobius"/>
    </source>
</evidence>
<evidence type="ECO:0000313" key="3">
    <source>
        <dbReference type="Proteomes" id="UP000199607"/>
    </source>
</evidence>
<sequence length="80" mass="8592">MRTPDTLDYAFIVVLTVLVYVHLPWRPAIRRGLRSGASAAVSIGNSLFPPSPESIVVAVAAIGVVLLVVLFEVLPRRNGP</sequence>
<reference evidence="3" key="1">
    <citation type="submission" date="2016-10" db="EMBL/GenBank/DDBJ databases">
        <authorList>
            <person name="Varghese N."/>
            <person name="Submissions S."/>
        </authorList>
    </citation>
    <scope>NUCLEOTIDE SEQUENCE [LARGE SCALE GENOMIC DNA]</scope>
    <source>
        <strain evidence="3">CGMCC 1.7738</strain>
    </source>
</reference>
<keyword evidence="1" id="KW-0812">Transmembrane</keyword>
<protein>
    <submittedName>
        <fullName evidence="2">Uncharacterized protein</fullName>
    </submittedName>
</protein>
<feature type="transmembrane region" description="Helical" evidence="1">
    <location>
        <begin position="7"/>
        <end position="25"/>
    </location>
</feature>
<gene>
    <name evidence="2" type="ORF">SAMN04487950_0003</name>
</gene>
<keyword evidence="3" id="KW-1185">Reference proteome</keyword>
<proteinExistence type="predicted"/>
<organism evidence="2 3">
    <name type="scientific">Halogranum rubrum</name>
    <dbReference type="NCBI Taxonomy" id="553466"/>
    <lineage>
        <taxon>Archaea</taxon>
        <taxon>Methanobacteriati</taxon>
        <taxon>Methanobacteriota</taxon>
        <taxon>Stenosarchaea group</taxon>
        <taxon>Halobacteria</taxon>
        <taxon>Halobacteriales</taxon>
        <taxon>Haloferacaceae</taxon>
    </lineage>
</organism>
<dbReference type="Proteomes" id="UP000199607">
    <property type="component" value="Unassembled WGS sequence"/>
</dbReference>
<dbReference type="RefSeq" id="WP_089864143.1">
    <property type="nucleotide sequence ID" value="NZ_FOTC01000001.1"/>
</dbReference>
<dbReference type="EMBL" id="FOTC01000001">
    <property type="protein sequence ID" value="SFK57984.1"/>
    <property type="molecule type" value="Genomic_DNA"/>
</dbReference>